<evidence type="ECO:0000313" key="6">
    <source>
        <dbReference type="Proteomes" id="UP001523219"/>
    </source>
</evidence>
<dbReference type="InterPro" id="IPR029063">
    <property type="entry name" value="SAM-dependent_MTases_sf"/>
</dbReference>
<evidence type="ECO:0000313" key="5">
    <source>
        <dbReference type="EMBL" id="MCN9240692.1"/>
    </source>
</evidence>
<protein>
    <submittedName>
        <fullName evidence="5">DNA cytosine methyltransferase</fullName>
    </submittedName>
</protein>
<comment type="caution">
    <text evidence="5">The sequence shown here is derived from an EMBL/GenBank/DDBJ whole genome shotgun (WGS) entry which is preliminary data.</text>
</comment>
<evidence type="ECO:0000256" key="2">
    <source>
        <dbReference type="ARBA" id="ARBA00022679"/>
    </source>
</evidence>
<dbReference type="Pfam" id="PF00145">
    <property type="entry name" value="DNA_methylase"/>
    <property type="match status" value="1"/>
</dbReference>
<dbReference type="Proteomes" id="UP001523219">
    <property type="component" value="Unassembled WGS sequence"/>
</dbReference>
<evidence type="ECO:0000256" key="4">
    <source>
        <dbReference type="SAM" id="MobiDB-lite"/>
    </source>
</evidence>
<feature type="compositionally biased region" description="Basic and acidic residues" evidence="4">
    <location>
        <begin position="1"/>
        <end position="31"/>
    </location>
</feature>
<reference evidence="5 6" key="1">
    <citation type="submission" date="2022-05" db="EMBL/GenBank/DDBJ databases">
        <title>Streptomyces sp. nov. RY43-2 isolated from soil of a peat swamp forest.</title>
        <authorList>
            <person name="Kanchanasin P."/>
            <person name="Tanasupawat S."/>
            <person name="Phongsopitanun W."/>
        </authorList>
    </citation>
    <scope>NUCLEOTIDE SEQUENCE [LARGE SCALE GENOMIC DNA]</scope>
    <source>
        <strain evidence="5 6">RY43-2</strain>
    </source>
</reference>
<evidence type="ECO:0000256" key="1">
    <source>
        <dbReference type="ARBA" id="ARBA00022603"/>
    </source>
</evidence>
<name>A0ABT0ZBS9_9ACTN</name>
<keyword evidence="2" id="KW-0808">Transferase</keyword>
<feature type="region of interest" description="Disordered" evidence="4">
    <location>
        <begin position="1"/>
        <end position="37"/>
    </location>
</feature>
<keyword evidence="1 5" id="KW-0489">Methyltransferase</keyword>
<dbReference type="GO" id="GO:0032259">
    <property type="term" value="P:methylation"/>
    <property type="evidence" value="ECO:0007669"/>
    <property type="project" value="UniProtKB-KW"/>
</dbReference>
<dbReference type="SUPFAM" id="SSF53335">
    <property type="entry name" value="S-adenosyl-L-methionine-dependent methyltransferases"/>
    <property type="match status" value="1"/>
</dbReference>
<keyword evidence="3" id="KW-0680">Restriction system</keyword>
<proteinExistence type="predicted"/>
<organism evidence="5 6">
    <name type="scientific">Streptomyces macrolidinus</name>
    <dbReference type="NCBI Taxonomy" id="2952607"/>
    <lineage>
        <taxon>Bacteria</taxon>
        <taxon>Bacillati</taxon>
        <taxon>Actinomycetota</taxon>
        <taxon>Actinomycetes</taxon>
        <taxon>Kitasatosporales</taxon>
        <taxon>Streptomycetaceae</taxon>
        <taxon>Streptomyces</taxon>
    </lineage>
</organism>
<dbReference type="Gene3D" id="3.40.50.150">
    <property type="entry name" value="Vaccinia Virus protein VP39"/>
    <property type="match status" value="1"/>
</dbReference>
<gene>
    <name evidence="5" type="ORF">NGF19_07760</name>
</gene>
<sequence>MTDHTGHAVPEKDELYAEAREFEKPRSDMDRLGGTPPRVLAALSHSARPSNSIYDVPAKARLPAPEPSIGSLCSGYGGLDLGVQAVLGGTVTWHAEVDPGPARILSRHWPGVPNLGDITAVNWADVPEVCVLTAGFPCQRRLGRRSSRRTG</sequence>
<accession>A0ABT0ZBS9</accession>
<dbReference type="EMBL" id="JAMWMR010000005">
    <property type="protein sequence ID" value="MCN9240692.1"/>
    <property type="molecule type" value="Genomic_DNA"/>
</dbReference>
<dbReference type="RefSeq" id="WP_252423378.1">
    <property type="nucleotide sequence ID" value="NZ_JAMWMR010000005.1"/>
</dbReference>
<dbReference type="InterPro" id="IPR001525">
    <property type="entry name" value="C5_MeTfrase"/>
</dbReference>
<evidence type="ECO:0000256" key="3">
    <source>
        <dbReference type="ARBA" id="ARBA00022747"/>
    </source>
</evidence>
<dbReference type="GO" id="GO:0008168">
    <property type="term" value="F:methyltransferase activity"/>
    <property type="evidence" value="ECO:0007669"/>
    <property type="project" value="UniProtKB-KW"/>
</dbReference>
<keyword evidence="6" id="KW-1185">Reference proteome</keyword>